<evidence type="ECO:0000256" key="6">
    <source>
        <dbReference type="ARBA" id="ARBA00023121"/>
    </source>
</evidence>
<dbReference type="SUPFAM" id="SSF52540">
    <property type="entry name" value="P-loop containing nucleoside triphosphate hydrolases"/>
    <property type="match status" value="1"/>
</dbReference>
<evidence type="ECO:0000256" key="3">
    <source>
        <dbReference type="ARBA" id="ARBA00022705"/>
    </source>
</evidence>
<dbReference type="Pfam" id="PF00308">
    <property type="entry name" value="Bac_DnaA"/>
    <property type="match status" value="1"/>
</dbReference>
<dbReference type="GO" id="GO:0006275">
    <property type="term" value="P:regulation of DNA replication"/>
    <property type="evidence" value="ECO:0007669"/>
    <property type="project" value="UniProtKB-UniRule"/>
</dbReference>
<dbReference type="SMART" id="SM00760">
    <property type="entry name" value="Bac_DnaA_C"/>
    <property type="match status" value="1"/>
</dbReference>
<keyword evidence="16" id="KW-1185">Reference proteome</keyword>
<evidence type="ECO:0000313" key="16">
    <source>
        <dbReference type="Proteomes" id="UP000236723"/>
    </source>
</evidence>
<feature type="compositionally biased region" description="Basic and acidic residues" evidence="12">
    <location>
        <begin position="146"/>
        <end position="155"/>
    </location>
</feature>
<feature type="compositionally biased region" description="Basic and acidic residues" evidence="12">
    <location>
        <begin position="252"/>
        <end position="276"/>
    </location>
</feature>
<comment type="subcellular location">
    <subcellularLocation>
        <location evidence="8">Cytoplasm</location>
    </subcellularLocation>
</comment>
<keyword evidence="3 8" id="KW-0235">DNA replication</keyword>
<dbReference type="PROSITE" id="PS01008">
    <property type="entry name" value="DNAA"/>
    <property type="match status" value="1"/>
</dbReference>
<dbReference type="InterPro" id="IPR024633">
    <property type="entry name" value="DnaA_N_dom"/>
</dbReference>
<proteinExistence type="inferred from homology"/>
<dbReference type="EMBL" id="FNVO01000015">
    <property type="protein sequence ID" value="SEG83130.1"/>
    <property type="molecule type" value="Genomic_DNA"/>
</dbReference>
<feature type="compositionally biased region" description="Basic and acidic residues" evidence="12">
    <location>
        <begin position="394"/>
        <end position="406"/>
    </location>
</feature>
<dbReference type="InterPro" id="IPR038454">
    <property type="entry name" value="DnaA_N_sf"/>
</dbReference>
<dbReference type="GO" id="GO:0005524">
    <property type="term" value="F:ATP binding"/>
    <property type="evidence" value="ECO:0007669"/>
    <property type="project" value="UniProtKB-UniRule"/>
</dbReference>
<dbReference type="CDD" id="cd00009">
    <property type="entry name" value="AAA"/>
    <property type="match status" value="1"/>
</dbReference>
<dbReference type="PANTHER" id="PTHR30050:SF2">
    <property type="entry name" value="CHROMOSOMAL REPLICATION INITIATOR PROTEIN DNAA"/>
    <property type="match status" value="1"/>
</dbReference>
<feature type="domain" description="AAA+ ATPase" evidence="13">
    <location>
        <begin position="439"/>
        <end position="567"/>
    </location>
</feature>
<dbReference type="InterPro" id="IPR003593">
    <property type="entry name" value="AAA+_ATPase"/>
</dbReference>
<evidence type="ECO:0000256" key="10">
    <source>
        <dbReference type="RuleBase" id="RU000577"/>
    </source>
</evidence>
<comment type="caution">
    <text evidence="8">Lacks conserved residue(s) required for the propagation of feature annotation.</text>
</comment>
<comment type="similarity">
    <text evidence="1 8 11">Belongs to the DnaA family.</text>
</comment>
<feature type="region of interest" description="Domain III, AAA+ region" evidence="8">
    <location>
        <begin position="406"/>
        <end position="622"/>
    </location>
</feature>
<dbReference type="InterPro" id="IPR010921">
    <property type="entry name" value="Trp_repressor/repl_initiator"/>
</dbReference>
<dbReference type="Pfam" id="PF11638">
    <property type="entry name" value="DnaA_N"/>
    <property type="match status" value="1"/>
</dbReference>
<evidence type="ECO:0000256" key="8">
    <source>
        <dbReference type="HAMAP-Rule" id="MF_00377"/>
    </source>
</evidence>
<dbReference type="Proteomes" id="UP000236723">
    <property type="component" value="Unassembled WGS sequence"/>
</dbReference>
<keyword evidence="7 8" id="KW-0238">DNA-binding</keyword>
<dbReference type="GO" id="GO:0006270">
    <property type="term" value="P:DNA replication initiation"/>
    <property type="evidence" value="ECO:0007669"/>
    <property type="project" value="UniProtKB-UniRule"/>
</dbReference>
<feature type="compositionally biased region" description="Basic and acidic residues" evidence="12">
    <location>
        <begin position="174"/>
        <end position="200"/>
    </location>
</feature>
<feature type="compositionally biased region" description="Pro residues" evidence="12">
    <location>
        <begin position="84"/>
        <end position="94"/>
    </location>
</feature>
<evidence type="ECO:0000313" key="15">
    <source>
        <dbReference type="EMBL" id="SEG83130.1"/>
    </source>
</evidence>
<comment type="function">
    <text evidence="8 10">Plays an essential role in the initiation and regulation of chromosomal replication. ATP-DnaA binds to the origin of replication (oriC) to initiate formation of the DNA replication initiation complex once per cell cycle. Binds the DnaA box (a 9 base pair repeat at the origin) and separates the double-stranded (ds)DNA. Forms a right-handed helical filament on oriC DNA; dsDNA binds to the exterior of the filament while single-stranded (ss)DNA is stabiized in the filament's interior. The ATP-DnaA-oriC complex binds and stabilizes one strand of the AT-rich DNA unwinding element (DUE), permitting loading of DNA polymerase. After initiation quickly degrades to an ADP-DnaA complex that is not apt for DNA replication. Binds acidic phospholipids.</text>
</comment>
<evidence type="ECO:0000256" key="12">
    <source>
        <dbReference type="SAM" id="MobiDB-lite"/>
    </source>
</evidence>
<dbReference type="Gene3D" id="3.30.300.180">
    <property type="match status" value="1"/>
</dbReference>
<gene>
    <name evidence="8" type="primary">dnaA</name>
    <name evidence="15" type="ORF">SAMN04489712_115153</name>
</gene>
<feature type="binding site" evidence="8">
    <location>
        <position position="452"/>
    </location>
    <ligand>
        <name>ATP</name>
        <dbReference type="ChEBI" id="CHEBI:30616"/>
    </ligand>
</feature>
<keyword evidence="4 8" id="KW-0547">Nucleotide-binding</keyword>
<dbReference type="NCBIfam" id="TIGR00362">
    <property type="entry name" value="DnaA"/>
    <property type="match status" value="1"/>
</dbReference>
<dbReference type="PANTHER" id="PTHR30050">
    <property type="entry name" value="CHROMOSOMAL REPLICATION INITIATOR PROTEIN DNAA"/>
    <property type="match status" value="1"/>
</dbReference>
<evidence type="ECO:0000256" key="5">
    <source>
        <dbReference type="ARBA" id="ARBA00022840"/>
    </source>
</evidence>
<dbReference type="InterPro" id="IPR018312">
    <property type="entry name" value="Chromosome_initiator_DnaA_CS"/>
</dbReference>
<feature type="domain" description="Chromosomal replication initiator DnaA C-terminal" evidence="14">
    <location>
        <begin position="651"/>
        <end position="720"/>
    </location>
</feature>
<keyword evidence="2 8" id="KW-0963">Cytoplasm</keyword>
<dbReference type="OrthoDB" id="9807019at2"/>
<dbReference type="FunFam" id="3.40.50.300:FF:000150">
    <property type="entry name" value="Chromosomal replication initiator protein DnaA"/>
    <property type="match status" value="1"/>
</dbReference>
<feature type="binding site" evidence="8">
    <location>
        <position position="450"/>
    </location>
    <ligand>
        <name>ATP</name>
        <dbReference type="ChEBI" id="CHEBI:30616"/>
    </ligand>
</feature>
<reference evidence="16" key="1">
    <citation type="submission" date="2016-10" db="EMBL/GenBank/DDBJ databases">
        <authorList>
            <person name="Varghese N."/>
            <person name="Submissions S."/>
        </authorList>
    </citation>
    <scope>NUCLEOTIDE SEQUENCE [LARGE SCALE GENOMIC DNA]</scope>
    <source>
        <strain evidence="16">DSM 43163</strain>
    </source>
</reference>
<dbReference type="HAMAP" id="MF_00377">
    <property type="entry name" value="DnaA_bact"/>
    <property type="match status" value="1"/>
</dbReference>
<keyword evidence="6 8" id="KW-0446">Lipid-binding</keyword>
<dbReference type="SMART" id="SM00382">
    <property type="entry name" value="AAA"/>
    <property type="match status" value="1"/>
</dbReference>
<organism evidence="15 16">
    <name type="scientific">Thermomonospora echinospora</name>
    <dbReference type="NCBI Taxonomy" id="1992"/>
    <lineage>
        <taxon>Bacteria</taxon>
        <taxon>Bacillati</taxon>
        <taxon>Actinomycetota</taxon>
        <taxon>Actinomycetes</taxon>
        <taxon>Streptosporangiales</taxon>
        <taxon>Thermomonosporaceae</taxon>
        <taxon>Thermomonospora</taxon>
    </lineage>
</organism>
<feature type="binding site" evidence="8">
    <location>
        <position position="454"/>
    </location>
    <ligand>
        <name>ATP</name>
        <dbReference type="ChEBI" id="CHEBI:30616"/>
    </ligand>
</feature>
<feature type="region of interest" description="Disordered" evidence="12">
    <location>
        <begin position="82"/>
        <end position="406"/>
    </location>
</feature>
<dbReference type="InterPro" id="IPR027417">
    <property type="entry name" value="P-loop_NTPase"/>
</dbReference>
<comment type="domain">
    <text evidence="8">Domain I is involved in oligomerization and binding regulators, domain II is flexibile and of varying length in different bacteria, domain III forms the AAA+ region, while domain IV binds dsDNA.</text>
</comment>
<evidence type="ECO:0000256" key="4">
    <source>
        <dbReference type="ARBA" id="ARBA00022741"/>
    </source>
</evidence>
<name>A0A1H6DCV5_9ACTN</name>
<feature type="compositionally biased region" description="Gly residues" evidence="12">
    <location>
        <begin position="123"/>
        <end position="140"/>
    </location>
</feature>
<sequence length="748" mass="81703">MDGRDLASVWARTLAALSDGDLPPSYRAWLPLVRPLALVEGTALLAAPNEFAKDALETRLRALITQALSQELGREIRVAVTVQPEPPQPMPDPSPSERVPEPPAAYGGQPHPGVIHSSAPSPGGAGGYPEGGYSGPGGQGYPLPRDNGHGERGYDGPHSPGRPNGYPPHQGGYEGRHHARDEGSSGRHRAPAEARGHGEEGSGGQRHGYDDEAPWGRGGHAPSPLNDRALPYEGRYDGRFDEDAQRPAGEPGSRHDHHGNEPLRPGAVHEDSRSFDDPAGAGSRHGEGPAGLFSLPDPRQPPDGRHRPEEPGQGHRPMPGPGAQPYDGAFGAGGRPLPPPFGQPPVDGLVDHGLVDHGLVDHGRDHGRLERPVDNRTDRPVDGGEPEQPWQRRPAAEPKPGSEHARLNPKYTFETFVIGSSNRFAHAAAVAVAEQPAKAYNPLFIYGDSGLGKTHLLHAIGHYAQSLFSGARVRYVSSEEFTNDFINAIRDGKADGFRRRYRDMDILLVDDIQFLEGKEQTQEEFFHTFNTLHNASKQIVISSDRPPKDLVTLEDRLRNRFEWGLTTDVQPPELETRIAILQKKARQEGLAAPPDVLEFIASQIATNIRELEGALIRVTAFASLNRQSVDMRVAELVLKDLIPNDTGPEITAAMIMAQTVEYFGTTIEDLCGPSRSRMLVTARQIAMYLCRELTDLSLPKIGAQFGGRDHTTVMHAERKIRSLMAERRAIYNQVTELTGRIKHQARKR</sequence>
<feature type="compositionally biased region" description="Basic and acidic residues" evidence="12">
    <location>
        <begin position="234"/>
        <end position="245"/>
    </location>
</feature>
<dbReference type="NCBIfam" id="NF010686">
    <property type="entry name" value="PRK14086.1"/>
    <property type="match status" value="1"/>
</dbReference>
<dbReference type="GO" id="GO:0003688">
    <property type="term" value="F:DNA replication origin binding"/>
    <property type="evidence" value="ECO:0007669"/>
    <property type="project" value="UniProtKB-UniRule"/>
</dbReference>
<dbReference type="FunFam" id="1.10.8.60:FF:000003">
    <property type="entry name" value="Chromosomal replication initiator protein DnaA"/>
    <property type="match status" value="1"/>
</dbReference>
<dbReference type="GO" id="GO:0005737">
    <property type="term" value="C:cytoplasm"/>
    <property type="evidence" value="ECO:0007669"/>
    <property type="project" value="UniProtKB-SubCell"/>
</dbReference>
<dbReference type="InterPro" id="IPR013317">
    <property type="entry name" value="DnaA_dom"/>
</dbReference>
<feature type="compositionally biased region" description="Basic and acidic residues" evidence="12">
    <location>
        <begin position="349"/>
        <end position="382"/>
    </location>
</feature>
<dbReference type="GO" id="GO:0008289">
    <property type="term" value="F:lipid binding"/>
    <property type="evidence" value="ECO:0007669"/>
    <property type="project" value="UniProtKB-KW"/>
</dbReference>
<accession>A0A1H6DCV5</accession>
<dbReference type="GO" id="GO:0005886">
    <property type="term" value="C:plasma membrane"/>
    <property type="evidence" value="ECO:0007669"/>
    <property type="project" value="TreeGrafter"/>
</dbReference>
<dbReference type="Gene3D" id="1.10.8.60">
    <property type="match status" value="1"/>
</dbReference>
<evidence type="ECO:0000259" key="14">
    <source>
        <dbReference type="SMART" id="SM00760"/>
    </source>
</evidence>
<protein>
    <recommendedName>
        <fullName evidence="8 9">Chromosomal replication initiator protein DnaA</fullName>
    </recommendedName>
</protein>
<dbReference type="Gene3D" id="3.40.50.300">
    <property type="entry name" value="P-loop containing nucleotide triphosphate hydrolases"/>
    <property type="match status" value="1"/>
</dbReference>
<feature type="binding site" evidence="8">
    <location>
        <position position="453"/>
    </location>
    <ligand>
        <name>ATP</name>
        <dbReference type="ChEBI" id="CHEBI:30616"/>
    </ligand>
</feature>
<dbReference type="Pfam" id="PF08299">
    <property type="entry name" value="Bac_DnaA_C"/>
    <property type="match status" value="1"/>
</dbReference>
<feature type="compositionally biased region" description="Basic and acidic residues" evidence="12">
    <location>
        <begin position="300"/>
        <end position="313"/>
    </location>
</feature>
<evidence type="ECO:0000259" key="13">
    <source>
        <dbReference type="SMART" id="SM00382"/>
    </source>
</evidence>
<evidence type="ECO:0000256" key="11">
    <source>
        <dbReference type="RuleBase" id="RU004227"/>
    </source>
</evidence>
<dbReference type="SUPFAM" id="SSF48295">
    <property type="entry name" value="TrpR-like"/>
    <property type="match status" value="1"/>
</dbReference>
<dbReference type="AlphaFoldDB" id="A0A1H6DCV5"/>
<evidence type="ECO:0000256" key="7">
    <source>
        <dbReference type="ARBA" id="ARBA00023125"/>
    </source>
</evidence>
<dbReference type="InterPro" id="IPR013159">
    <property type="entry name" value="DnaA_C"/>
</dbReference>
<comment type="subunit">
    <text evidence="8">Oligomerizes as a right-handed, spiral filament on DNA at oriC.</text>
</comment>
<dbReference type="PRINTS" id="PR00051">
    <property type="entry name" value="DNAA"/>
</dbReference>
<dbReference type="Gene3D" id="1.10.1750.10">
    <property type="match status" value="1"/>
</dbReference>
<dbReference type="CDD" id="cd06571">
    <property type="entry name" value="Bac_DnaA_C"/>
    <property type="match status" value="1"/>
</dbReference>
<evidence type="ECO:0000256" key="2">
    <source>
        <dbReference type="ARBA" id="ARBA00022490"/>
    </source>
</evidence>
<dbReference type="FunFam" id="1.10.1750.10:FF:000002">
    <property type="entry name" value="Chromosomal replication initiator protein DnaA"/>
    <property type="match status" value="1"/>
</dbReference>
<feature type="region of interest" description="Domain IV, binds dsDNA" evidence="8">
    <location>
        <begin position="623"/>
        <end position="748"/>
    </location>
</feature>
<evidence type="ECO:0000256" key="9">
    <source>
        <dbReference type="NCBIfam" id="TIGR00362"/>
    </source>
</evidence>
<dbReference type="InterPro" id="IPR020591">
    <property type="entry name" value="Chromosome_initiator_DnaA-like"/>
</dbReference>
<feature type="region of interest" description="Domain I, interacts with DnaA modulators" evidence="8">
    <location>
        <begin position="1"/>
        <end position="182"/>
    </location>
</feature>
<evidence type="ECO:0000256" key="1">
    <source>
        <dbReference type="ARBA" id="ARBA00006583"/>
    </source>
</evidence>
<dbReference type="RefSeq" id="WP_103941838.1">
    <property type="nucleotide sequence ID" value="NZ_FNVO01000015.1"/>
</dbReference>
<dbReference type="InterPro" id="IPR001957">
    <property type="entry name" value="Chromosome_initiator_DnaA"/>
</dbReference>
<keyword evidence="5 8" id="KW-0067">ATP-binding</keyword>